<dbReference type="Gene3D" id="3.30.565.10">
    <property type="entry name" value="Histidine kinase-like ATPase, C-terminal domain"/>
    <property type="match status" value="1"/>
</dbReference>
<gene>
    <name evidence="2" type="ORF">S03H2_72380</name>
</gene>
<dbReference type="AlphaFoldDB" id="X1JZ53"/>
<name>X1JZ53_9ZZZZ</name>
<dbReference type="SUPFAM" id="SSF55874">
    <property type="entry name" value="ATPase domain of HSP90 chaperone/DNA topoisomerase II/histidine kinase"/>
    <property type="match status" value="1"/>
</dbReference>
<organism evidence="2">
    <name type="scientific">marine sediment metagenome</name>
    <dbReference type="NCBI Taxonomy" id="412755"/>
    <lineage>
        <taxon>unclassified sequences</taxon>
        <taxon>metagenomes</taxon>
        <taxon>ecological metagenomes</taxon>
    </lineage>
</organism>
<accession>X1JZ53</accession>
<dbReference type="EMBL" id="BARU01048896">
    <property type="protein sequence ID" value="GAI00002.1"/>
    <property type="molecule type" value="Genomic_DNA"/>
</dbReference>
<sequence>ANEFLLDVFENILHNAIKYNRNETIAIQINVLREEINKKKFIKLELMDNGIGIFDENKESI</sequence>
<evidence type="ECO:0000313" key="2">
    <source>
        <dbReference type="EMBL" id="GAI00002.1"/>
    </source>
</evidence>
<reference evidence="2" key="1">
    <citation type="journal article" date="2014" name="Front. Microbiol.">
        <title>High frequency of phylogenetically diverse reductive dehalogenase-homologous genes in deep subseafloor sedimentary metagenomes.</title>
        <authorList>
            <person name="Kawai M."/>
            <person name="Futagami T."/>
            <person name="Toyoda A."/>
            <person name="Takaki Y."/>
            <person name="Nishi S."/>
            <person name="Hori S."/>
            <person name="Arai W."/>
            <person name="Tsubouchi T."/>
            <person name="Morono Y."/>
            <person name="Uchiyama I."/>
            <person name="Ito T."/>
            <person name="Fujiyama A."/>
            <person name="Inagaki F."/>
            <person name="Takami H."/>
        </authorList>
    </citation>
    <scope>NUCLEOTIDE SEQUENCE</scope>
    <source>
        <strain evidence="2">Expedition CK06-06</strain>
    </source>
</reference>
<evidence type="ECO:0000259" key="1">
    <source>
        <dbReference type="Pfam" id="PF02518"/>
    </source>
</evidence>
<protein>
    <recommendedName>
        <fullName evidence="1">Histidine kinase/HSP90-like ATPase domain-containing protein</fullName>
    </recommendedName>
</protein>
<proteinExistence type="predicted"/>
<comment type="caution">
    <text evidence="2">The sequence shown here is derived from an EMBL/GenBank/DDBJ whole genome shotgun (WGS) entry which is preliminary data.</text>
</comment>
<feature type="non-terminal residue" evidence="2">
    <location>
        <position position="61"/>
    </location>
</feature>
<dbReference type="InterPro" id="IPR003594">
    <property type="entry name" value="HATPase_dom"/>
</dbReference>
<feature type="non-terminal residue" evidence="2">
    <location>
        <position position="1"/>
    </location>
</feature>
<dbReference type="Pfam" id="PF02518">
    <property type="entry name" value="HATPase_c"/>
    <property type="match status" value="1"/>
</dbReference>
<feature type="domain" description="Histidine kinase/HSP90-like ATPase" evidence="1">
    <location>
        <begin position="4"/>
        <end position="59"/>
    </location>
</feature>
<dbReference type="InterPro" id="IPR036890">
    <property type="entry name" value="HATPase_C_sf"/>
</dbReference>